<sequence>MNVNLDTVEQVVRILSQIGVIGLLFGAIKKWGSYLKHKKAMQKEAAAKIEQVQNDEIKGLHQSDTLLKAGVVAMLHHEIYANCTEYLKHDYVTAGQLNDLEYIFSSYKALGGNGTGEILYDRVKELAIKEEE</sequence>
<dbReference type="OrthoDB" id="2051266at2"/>
<dbReference type="RefSeq" id="WP_003691376.1">
    <property type="nucleotide sequence ID" value="NZ_AKKT01000186.1"/>
</dbReference>
<proteinExistence type="predicted"/>
<keyword evidence="1" id="KW-1133">Transmembrane helix</keyword>
<dbReference type="AlphaFoldDB" id="J0UPF3"/>
<evidence type="ECO:0008006" key="4">
    <source>
        <dbReference type="Google" id="ProtNLM"/>
    </source>
</evidence>
<protein>
    <recommendedName>
        <fullName evidence="4">Phage protein</fullName>
    </recommendedName>
</protein>
<dbReference type="Proteomes" id="UP000050898">
    <property type="component" value="Unassembled WGS sequence"/>
</dbReference>
<organism evidence="2 3">
    <name type="scientific">Liquorilactobacillus mali KCTC 3596 = DSM 20444</name>
    <dbReference type="NCBI Taxonomy" id="1046596"/>
    <lineage>
        <taxon>Bacteria</taxon>
        <taxon>Bacillati</taxon>
        <taxon>Bacillota</taxon>
        <taxon>Bacilli</taxon>
        <taxon>Lactobacillales</taxon>
        <taxon>Lactobacillaceae</taxon>
        <taxon>Liquorilactobacillus</taxon>
    </lineage>
</organism>
<gene>
    <name evidence="2" type="ORF">FD00_GL000498</name>
</gene>
<keyword evidence="1" id="KW-0812">Transmembrane</keyword>
<dbReference type="GeneID" id="98316821"/>
<dbReference type="EMBL" id="AYYH01000141">
    <property type="protein sequence ID" value="KRN04072.1"/>
    <property type="molecule type" value="Genomic_DNA"/>
</dbReference>
<evidence type="ECO:0000313" key="2">
    <source>
        <dbReference type="EMBL" id="KRN04072.1"/>
    </source>
</evidence>
<comment type="caution">
    <text evidence="2">The sequence shown here is derived from an EMBL/GenBank/DDBJ whole genome shotgun (WGS) entry which is preliminary data.</text>
</comment>
<reference evidence="2 3" key="1">
    <citation type="journal article" date="2015" name="Genome Announc.">
        <title>Expanding the biotechnology potential of lactobacilli through comparative genomics of 213 strains and associated genera.</title>
        <authorList>
            <person name="Sun Z."/>
            <person name="Harris H.M."/>
            <person name="McCann A."/>
            <person name="Guo C."/>
            <person name="Argimon S."/>
            <person name="Zhang W."/>
            <person name="Yang X."/>
            <person name="Jeffery I.B."/>
            <person name="Cooney J.C."/>
            <person name="Kagawa T.F."/>
            <person name="Liu W."/>
            <person name="Song Y."/>
            <person name="Salvetti E."/>
            <person name="Wrobel A."/>
            <person name="Rasinkangas P."/>
            <person name="Parkhill J."/>
            <person name="Rea M.C."/>
            <person name="O'Sullivan O."/>
            <person name="Ritari J."/>
            <person name="Douillard F.P."/>
            <person name="Paul Ross R."/>
            <person name="Yang R."/>
            <person name="Briner A.E."/>
            <person name="Felis G.E."/>
            <person name="de Vos W.M."/>
            <person name="Barrangou R."/>
            <person name="Klaenhammer T.R."/>
            <person name="Caufield P.W."/>
            <person name="Cui Y."/>
            <person name="Zhang H."/>
            <person name="O'Toole P.W."/>
        </authorList>
    </citation>
    <scope>NUCLEOTIDE SEQUENCE [LARGE SCALE GENOMIC DNA]</scope>
    <source>
        <strain evidence="2 3">DSM 20444</strain>
    </source>
</reference>
<evidence type="ECO:0000313" key="3">
    <source>
        <dbReference type="Proteomes" id="UP000050898"/>
    </source>
</evidence>
<name>J0UPF3_9LACO</name>
<dbReference type="PATRIC" id="fig|1046596.6.peg.527"/>
<feature type="transmembrane region" description="Helical" evidence="1">
    <location>
        <begin position="12"/>
        <end position="32"/>
    </location>
</feature>
<evidence type="ECO:0000256" key="1">
    <source>
        <dbReference type="SAM" id="Phobius"/>
    </source>
</evidence>
<accession>J0UPF3</accession>
<keyword evidence="1" id="KW-0472">Membrane</keyword>
<keyword evidence="3" id="KW-1185">Reference proteome</keyword>